<protein>
    <submittedName>
        <fullName evidence="6">6-phospho-beta-glucosidase</fullName>
    </submittedName>
</protein>
<dbReference type="Pfam" id="PF00232">
    <property type="entry name" value="Glyco_hydro_1"/>
    <property type="match status" value="2"/>
</dbReference>
<gene>
    <name evidence="6" type="ORF">PS3_18965</name>
</gene>
<dbReference type="InterPro" id="IPR018120">
    <property type="entry name" value="Glyco_hydro_1_AS"/>
</dbReference>
<dbReference type="PANTHER" id="PTHR10353:SF122">
    <property type="entry name" value="6-PHOSPHO-BETA-GLUCOSIDASE ASCB-RELATED"/>
    <property type="match status" value="1"/>
</dbReference>
<dbReference type="AlphaFoldDB" id="H4GIB9"/>
<dbReference type="RefSeq" id="WP_007121803.1">
    <property type="nucleotide sequence ID" value="NZ_AICN01000014.1"/>
</dbReference>
<evidence type="ECO:0000256" key="2">
    <source>
        <dbReference type="ARBA" id="ARBA00022801"/>
    </source>
</evidence>
<accession>H4GIB9</accession>
<dbReference type="GO" id="GO:0016052">
    <property type="term" value="P:carbohydrate catabolic process"/>
    <property type="evidence" value="ECO:0007669"/>
    <property type="project" value="TreeGrafter"/>
</dbReference>
<dbReference type="SUPFAM" id="SSF51445">
    <property type="entry name" value="(Trans)glycosidases"/>
    <property type="match status" value="1"/>
</dbReference>
<dbReference type="STRING" id="1144300.PS3_18965"/>
<dbReference type="PANTHER" id="PTHR10353">
    <property type="entry name" value="GLYCOSYL HYDROLASE"/>
    <property type="match status" value="1"/>
</dbReference>
<reference evidence="6 7" key="1">
    <citation type="journal article" date="2013" name="Genome Announc.">
        <title>Genome Sequence of Lactobacillus gastricus PS3, a Strain Isolated from Human Milk.</title>
        <authorList>
            <person name="Martin V."/>
            <person name="Cardenas N."/>
            <person name="Jimenez E."/>
            <person name="Maldonado A."/>
            <person name="Rodriguez J.M."/>
            <person name="Fernandez L."/>
        </authorList>
    </citation>
    <scope>NUCLEOTIDE SEQUENCE [LARGE SCALE GENOMIC DNA]</scope>
    <source>
        <strain evidence="6 7">PS3</strain>
    </source>
</reference>
<evidence type="ECO:0000256" key="4">
    <source>
        <dbReference type="PROSITE-ProRule" id="PRU10055"/>
    </source>
</evidence>
<dbReference type="OrthoDB" id="9765195at2"/>
<feature type="active site" description="Nucleophile" evidence="4">
    <location>
        <position position="390"/>
    </location>
</feature>
<keyword evidence="3" id="KW-0326">Glycosidase</keyword>
<dbReference type="GO" id="GO:0005829">
    <property type="term" value="C:cytosol"/>
    <property type="evidence" value="ECO:0007669"/>
    <property type="project" value="TreeGrafter"/>
</dbReference>
<dbReference type="Proteomes" id="UP000004567">
    <property type="component" value="Unassembled WGS sequence"/>
</dbReference>
<comment type="caution">
    <text evidence="6">The sequence shown here is derived from an EMBL/GenBank/DDBJ whole genome shotgun (WGS) entry which is preliminary data.</text>
</comment>
<dbReference type="Gene3D" id="3.20.20.80">
    <property type="entry name" value="Glycosidases"/>
    <property type="match status" value="1"/>
</dbReference>
<dbReference type="PATRIC" id="fig|1144300.3.peg.293"/>
<evidence type="ECO:0000313" key="7">
    <source>
        <dbReference type="Proteomes" id="UP000004567"/>
    </source>
</evidence>
<comment type="similarity">
    <text evidence="1 5">Belongs to the glycosyl hydrolase 1 family.</text>
</comment>
<sequence>MENNKKLPEGFLWGGATADFQYEGGYDEGGRGLSTHDYETNGSVENPRHHTMEMPDGTIIGPASSFIDAETVPDEAKPVFIDGQYYPSHKAVDFYHHYKEDIKLMAGMGFNVYRFSISWSRIFPTGEEETPNEAGLKFYDDVINEMAKYKMEPLITICHDEMPMNLALKYNGWASRELIDLYVKYAKVLFERYGDRCRYWLTFNEINAVRGFGPTGVRKNQGIDRYQAAHNMFVASAKTVIMGHEMIPNSKFSTMYALSTFYPATCKPQDVFHNMQQLRENWYFVDTMGRGYYPSYADDILLHHGIEGLSEIEMATEDEEILNKGQLDFISFSYYRSNITKDGDDWFNVGGSSNPYLKETPWGWGLDPLGLRYTMNMIYDRIQKPIFIVENGIGIIDQADENGYVEDDERINYLQDHLSAMADAINQDHVPCLGYTMWGPIDLVSLSTGEMKKRYGFVYVDMDDLGNGTLKRTPKKSYYWMKKVIESNGESLADHE</sequence>
<keyword evidence="2" id="KW-0378">Hydrolase</keyword>
<dbReference type="EMBL" id="AICN01000014">
    <property type="protein sequence ID" value="EHS87340.1"/>
    <property type="molecule type" value="Genomic_DNA"/>
</dbReference>
<dbReference type="InterPro" id="IPR017853">
    <property type="entry name" value="GH"/>
</dbReference>
<dbReference type="PROSITE" id="PS00572">
    <property type="entry name" value="GLYCOSYL_HYDROL_F1_1"/>
    <property type="match status" value="1"/>
</dbReference>
<dbReference type="GO" id="GO:0008422">
    <property type="term" value="F:beta-glucosidase activity"/>
    <property type="evidence" value="ECO:0007669"/>
    <property type="project" value="TreeGrafter"/>
</dbReference>
<dbReference type="InterPro" id="IPR001360">
    <property type="entry name" value="Glyco_hydro_1"/>
</dbReference>
<evidence type="ECO:0000256" key="1">
    <source>
        <dbReference type="ARBA" id="ARBA00010838"/>
    </source>
</evidence>
<evidence type="ECO:0000313" key="6">
    <source>
        <dbReference type="EMBL" id="EHS87340.1"/>
    </source>
</evidence>
<dbReference type="PRINTS" id="PR00131">
    <property type="entry name" value="GLHYDRLASE1"/>
</dbReference>
<evidence type="ECO:0000256" key="5">
    <source>
        <dbReference type="RuleBase" id="RU003690"/>
    </source>
</evidence>
<proteinExistence type="inferred from homology"/>
<evidence type="ECO:0000256" key="3">
    <source>
        <dbReference type="ARBA" id="ARBA00023295"/>
    </source>
</evidence>
<name>H4GIB9_9LACO</name>
<organism evidence="6 7">
    <name type="scientific">Limosilactobacillus gastricus PS3</name>
    <dbReference type="NCBI Taxonomy" id="1144300"/>
    <lineage>
        <taxon>Bacteria</taxon>
        <taxon>Bacillati</taxon>
        <taxon>Bacillota</taxon>
        <taxon>Bacilli</taxon>
        <taxon>Lactobacillales</taxon>
        <taxon>Lactobacillaceae</taxon>
        <taxon>Limosilactobacillus</taxon>
    </lineage>
</organism>